<gene>
    <name evidence="2" type="ORF">AOZ06_08615</name>
</gene>
<dbReference type="EMBL" id="CP012752">
    <property type="protein sequence ID" value="ALG06978.1"/>
    <property type="molecule type" value="Genomic_DNA"/>
</dbReference>
<dbReference type="OrthoDB" id="3634362at2"/>
<feature type="region of interest" description="Disordered" evidence="1">
    <location>
        <begin position="102"/>
        <end position="126"/>
    </location>
</feature>
<feature type="compositionally biased region" description="Basic and acidic residues" evidence="1">
    <location>
        <begin position="102"/>
        <end position="113"/>
    </location>
</feature>
<name>A0A0N9HUA6_9PSEU</name>
<dbReference type="Proteomes" id="UP000063699">
    <property type="component" value="Chromosome"/>
</dbReference>
<proteinExistence type="predicted"/>
<dbReference type="STRING" id="860235.AOZ06_08615"/>
<dbReference type="AlphaFoldDB" id="A0A0N9HUA6"/>
<evidence type="ECO:0000256" key="1">
    <source>
        <dbReference type="SAM" id="MobiDB-lite"/>
    </source>
</evidence>
<dbReference type="KEGG" id="kphy:AOZ06_08615"/>
<dbReference type="RefSeq" id="WP_054288949.1">
    <property type="nucleotide sequence ID" value="NZ_JADBEI010000001.1"/>
</dbReference>
<protein>
    <submittedName>
        <fullName evidence="2">Fis family transcriptional regulator</fullName>
    </submittedName>
</protein>
<reference evidence="2 3" key="1">
    <citation type="submission" date="2015-07" db="EMBL/GenBank/DDBJ databases">
        <title>Genome sequencing of Kibdelosporangium phytohabitans.</title>
        <authorList>
            <person name="Qin S."/>
            <person name="Xing K."/>
        </authorList>
    </citation>
    <scope>NUCLEOTIDE SEQUENCE [LARGE SCALE GENOMIC DNA]</scope>
    <source>
        <strain evidence="2 3">KLBMP1111</strain>
    </source>
</reference>
<organism evidence="2 3">
    <name type="scientific">Kibdelosporangium phytohabitans</name>
    <dbReference type="NCBI Taxonomy" id="860235"/>
    <lineage>
        <taxon>Bacteria</taxon>
        <taxon>Bacillati</taxon>
        <taxon>Actinomycetota</taxon>
        <taxon>Actinomycetes</taxon>
        <taxon>Pseudonocardiales</taxon>
        <taxon>Pseudonocardiaceae</taxon>
        <taxon>Kibdelosporangium</taxon>
    </lineage>
</organism>
<accession>A0A0N9HUA6</accession>
<dbReference type="InterPro" id="IPR036567">
    <property type="entry name" value="RHF-like"/>
</dbReference>
<sequence>MTGTPEEATDIVQRLRLVTGFHSSERDWIIRRLAALAPRLRSFPYGHVDLEISLKDRDGSDQRVTLECWIRRSNRLHLVSTSAAPDLAVALNEVRGSLIRQIDDTKTRTEPRNNRVLRHPRPAEPE</sequence>
<dbReference type="SUPFAM" id="SSF69754">
    <property type="entry name" value="Ribosome binding protein Y (YfiA homologue)"/>
    <property type="match status" value="1"/>
</dbReference>
<keyword evidence="3" id="KW-1185">Reference proteome</keyword>
<evidence type="ECO:0000313" key="3">
    <source>
        <dbReference type="Proteomes" id="UP000063699"/>
    </source>
</evidence>
<evidence type="ECO:0000313" key="2">
    <source>
        <dbReference type="EMBL" id="ALG06978.1"/>
    </source>
</evidence>